<feature type="non-terminal residue" evidence="2">
    <location>
        <position position="1"/>
    </location>
</feature>
<feature type="transmembrane region" description="Helical" evidence="1">
    <location>
        <begin position="6"/>
        <end position="25"/>
    </location>
</feature>
<gene>
    <name evidence="2" type="ORF">S01H4_65877</name>
</gene>
<evidence type="ECO:0000256" key="1">
    <source>
        <dbReference type="SAM" id="Phobius"/>
    </source>
</evidence>
<keyword evidence="1" id="KW-0812">Transmembrane</keyword>
<comment type="caution">
    <text evidence="2">The sequence shown here is derived from an EMBL/GenBank/DDBJ whole genome shotgun (WGS) entry which is preliminary data.</text>
</comment>
<dbReference type="AlphaFoldDB" id="X1FB04"/>
<dbReference type="EMBL" id="BART01040508">
    <property type="protein sequence ID" value="GAH29745.1"/>
    <property type="molecule type" value="Genomic_DNA"/>
</dbReference>
<sequence length="92" mass="9694">RTDFGLGVIHPAAFLIVIAAAFFAVRQIISRALSDSDSTITTIGYTALVGSALLTLPLPFVWTSPNGQEIIIMAGNVDWVTLTSQIGQGASF</sequence>
<reference evidence="2" key="1">
    <citation type="journal article" date="2014" name="Front. Microbiol.">
        <title>High frequency of phylogenetically diverse reductive dehalogenase-homologous genes in deep subseafloor sedimentary metagenomes.</title>
        <authorList>
            <person name="Kawai M."/>
            <person name="Futagami T."/>
            <person name="Toyoda A."/>
            <person name="Takaki Y."/>
            <person name="Nishi S."/>
            <person name="Hori S."/>
            <person name="Arai W."/>
            <person name="Tsubouchi T."/>
            <person name="Morono Y."/>
            <person name="Uchiyama I."/>
            <person name="Ito T."/>
            <person name="Fujiyama A."/>
            <person name="Inagaki F."/>
            <person name="Takami H."/>
        </authorList>
    </citation>
    <scope>NUCLEOTIDE SEQUENCE</scope>
    <source>
        <strain evidence="2">Expedition CK06-06</strain>
    </source>
</reference>
<protein>
    <submittedName>
        <fullName evidence="2">Uncharacterized protein</fullName>
    </submittedName>
</protein>
<feature type="non-terminal residue" evidence="2">
    <location>
        <position position="92"/>
    </location>
</feature>
<name>X1FB04_9ZZZZ</name>
<organism evidence="2">
    <name type="scientific">marine sediment metagenome</name>
    <dbReference type="NCBI Taxonomy" id="412755"/>
    <lineage>
        <taxon>unclassified sequences</taxon>
        <taxon>metagenomes</taxon>
        <taxon>ecological metagenomes</taxon>
    </lineage>
</organism>
<proteinExistence type="predicted"/>
<keyword evidence="1" id="KW-1133">Transmembrane helix</keyword>
<keyword evidence="1" id="KW-0472">Membrane</keyword>
<accession>X1FB04</accession>
<evidence type="ECO:0000313" key="2">
    <source>
        <dbReference type="EMBL" id="GAH29745.1"/>
    </source>
</evidence>